<sequence length="142" mass="15710">MQSSELVRKFTVQPLVRDLFPDAAQAVLALRYCILCRRGERDPMPELERRWGNILVARRFRLVVEAIGHVWPDPFAVAPPCCPQLSFDEALLASIVRAAGAGDRMGFDLLTGEMLGSDARAMLFTALENFVRARAPGRVGGL</sequence>
<protein>
    <recommendedName>
        <fullName evidence="3">Addiction module antidote protein</fullName>
    </recommendedName>
</protein>
<evidence type="ECO:0000313" key="1">
    <source>
        <dbReference type="EMBL" id="GAA0866153.1"/>
    </source>
</evidence>
<dbReference type="RefSeq" id="WP_215355070.1">
    <property type="nucleotide sequence ID" value="NZ_BAAAFE010000009.1"/>
</dbReference>
<accession>A0ABP3XM23</accession>
<dbReference type="EMBL" id="BAAAFE010000009">
    <property type="protein sequence ID" value="GAA0866153.1"/>
    <property type="molecule type" value="Genomic_DNA"/>
</dbReference>
<organism evidence="1 2">
    <name type="scientific">Sphingopyxis soli</name>
    <dbReference type="NCBI Taxonomy" id="592051"/>
    <lineage>
        <taxon>Bacteria</taxon>
        <taxon>Pseudomonadati</taxon>
        <taxon>Pseudomonadota</taxon>
        <taxon>Alphaproteobacteria</taxon>
        <taxon>Sphingomonadales</taxon>
        <taxon>Sphingomonadaceae</taxon>
        <taxon>Sphingopyxis</taxon>
    </lineage>
</organism>
<dbReference type="Proteomes" id="UP001500738">
    <property type="component" value="Unassembled WGS sequence"/>
</dbReference>
<evidence type="ECO:0008006" key="3">
    <source>
        <dbReference type="Google" id="ProtNLM"/>
    </source>
</evidence>
<name>A0ABP3XM23_9SPHN</name>
<comment type="caution">
    <text evidence="1">The sequence shown here is derived from an EMBL/GenBank/DDBJ whole genome shotgun (WGS) entry which is preliminary data.</text>
</comment>
<proteinExistence type="predicted"/>
<evidence type="ECO:0000313" key="2">
    <source>
        <dbReference type="Proteomes" id="UP001500738"/>
    </source>
</evidence>
<reference evidence="2" key="1">
    <citation type="journal article" date="2019" name="Int. J. Syst. Evol. Microbiol.">
        <title>The Global Catalogue of Microorganisms (GCM) 10K type strain sequencing project: providing services to taxonomists for standard genome sequencing and annotation.</title>
        <authorList>
            <consortium name="The Broad Institute Genomics Platform"/>
            <consortium name="The Broad Institute Genome Sequencing Center for Infectious Disease"/>
            <person name="Wu L."/>
            <person name="Ma J."/>
        </authorList>
    </citation>
    <scope>NUCLEOTIDE SEQUENCE [LARGE SCALE GENOMIC DNA]</scope>
    <source>
        <strain evidence="2">JCM 15910</strain>
    </source>
</reference>
<keyword evidence="2" id="KW-1185">Reference proteome</keyword>
<gene>
    <name evidence="1" type="ORF">GCM10009115_27650</name>
</gene>